<keyword evidence="4 8" id="KW-0223">Dioxygenase</keyword>
<dbReference type="SUPFAM" id="SSF49482">
    <property type="entry name" value="Aromatic compound dioxygenase"/>
    <property type="match status" value="1"/>
</dbReference>
<dbReference type="STRING" id="5514.A0A395RVM4"/>
<evidence type="ECO:0000256" key="3">
    <source>
        <dbReference type="ARBA" id="ARBA00022723"/>
    </source>
</evidence>
<dbReference type="PANTHER" id="PTHR33711:SF7">
    <property type="entry name" value="INTRADIOL RING-CLEAVAGE DIOXYGENASES DOMAIN-CONTAINING PROTEIN-RELATED"/>
    <property type="match status" value="1"/>
</dbReference>
<dbReference type="Proteomes" id="UP000266152">
    <property type="component" value="Unassembled WGS sequence"/>
</dbReference>
<accession>A0A395RVM4</accession>
<name>A0A395RVM4_FUSSP</name>
<dbReference type="GO" id="GO:0008199">
    <property type="term" value="F:ferric iron binding"/>
    <property type="evidence" value="ECO:0007669"/>
    <property type="project" value="InterPro"/>
</dbReference>
<dbReference type="InterPro" id="IPR007535">
    <property type="entry name" value="Catechol_dOase_N"/>
</dbReference>
<gene>
    <name evidence="8" type="ORF">FSPOR_8008</name>
</gene>
<keyword evidence="3" id="KW-0479">Metal-binding</keyword>
<comment type="cofactor">
    <cofactor evidence="1">
        <name>Fe(3+)</name>
        <dbReference type="ChEBI" id="CHEBI:29034"/>
    </cofactor>
</comment>
<evidence type="ECO:0000256" key="6">
    <source>
        <dbReference type="ARBA" id="ARBA00023004"/>
    </source>
</evidence>
<feature type="domain" description="Intradiol ring-cleavage dioxygenases" evidence="7">
    <location>
        <begin position="139"/>
        <end position="167"/>
    </location>
</feature>
<protein>
    <submittedName>
        <fullName evidence="8">Catechol dioxygenase</fullName>
    </submittedName>
</protein>
<dbReference type="Pfam" id="PF04444">
    <property type="entry name" value="Dioxygenase_N"/>
    <property type="match status" value="1"/>
</dbReference>
<keyword evidence="9" id="KW-1185">Reference proteome</keyword>
<evidence type="ECO:0000256" key="1">
    <source>
        <dbReference type="ARBA" id="ARBA00001965"/>
    </source>
</evidence>
<sequence length="330" mass="36369">MAQNASPVTGGVDLGEETITRAVININANNPDARFKLLMERLVTHLHEFARETRLSTSEWMAAIQFLTATGQKCTELRQEFILLSDILGLSLLVDVMDHPKPPGSTVGSLLGPFHTNDAQKVAHGTEISNDARGEPLLVVGSVKNLQGEPIPGVIIDVWETDSTGHYDTQYEDRTGPEGRALLETDVNGEFWFTGIVPVPYPIPGDGPVGRLLKLLERHNMRPGHVHFKIEKEGYDPLITALYLRGDPYEASDAVFGVKAPLVVGLDQVDNIMATKYNVPKETKLLEYDFVLATAQETSKLRDKKSEEAAEKFGNFVRVVQGLLTKVEDV</sequence>
<dbReference type="PANTHER" id="PTHR33711">
    <property type="entry name" value="DIOXYGENASE, PUTATIVE (AFU_ORTHOLOGUE AFUA_2G02910)-RELATED"/>
    <property type="match status" value="1"/>
</dbReference>
<organism evidence="8 9">
    <name type="scientific">Fusarium sporotrichioides</name>
    <dbReference type="NCBI Taxonomy" id="5514"/>
    <lineage>
        <taxon>Eukaryota</taxon>
        <taxon>Fungi</taxon>
        <taxon>Dikarya</taxon>
        <taxon>Ascomycota</taxon>
        <taxon>Pezizomycotina</taxon>
        <taxon>Sordariomycetes</taxon>
        <taxon>Hypocreomycetidae</taxon>
        <taxon>Hypocreales</taxon>
        <taxon>Nectriaceae</taxon>
        <taxon>Fusarium</taxon>
    </lineage>
</organism>
<dbReference type="EMBL" id="PXOF01000118">
    <property type="protein sequence ID" value="RGP64190.1"/>
    <property type="molecule type" value="Genomic_DNA"/>
</dbReference>
<dbReference type="InterPro" id="IPR015889">
    <property type="entry name" value="Intradiol_dOase_core"/>
</dbReference>
<dbReference type="Gene3D" id="2.60.130.10">
    <property type="entry name" value="Aromatic compound dioxygenase"/>
    <property type="match status" value="1"/>
</dbReference>
<dbReference type="InterPro" id="IPR050770">
    <property type="entry name" value="Intradiol_RC_Dioxygenase"/>
</dbReference>
<dbReference type="InterPro" id="IPR000627">
    <property type="entry name" value="Intradiol_dOase_C"/>
</dbReference>
<evidence type="ECO:0000256" key="4">
    <source>
        <dbReference type="ARBA" id="ARBA00022964"/>
    </source>
</evidence>
<evidence type="ECO:0000313" key="8">
    <source>
        <dbReference type="EMBL" id="RGP64190.1"/>
    </source>
</evidence>
<proteinExistence type="inferred from homology"/>
<evidence type="ECO:0000256" key="5">
    <source>
        <dbReference type="ARBA" id="ARBA00023002"/>
    </source>
</evidence>
<dbReference type="Pfam" id="PF00775">
    <property type="entry name" value="Dioxygenase_C"/>
    <property type="match status" value="1"/>
</dbReference>
<keyword evidence="5" id="KW-0560">Oxidoreductase</keyword>
<dbReference type="AlphaFoldDB" id="A0A395RVM4"/>
<evidence type="ECO:0000259" key="7">
    <source>
        <dbReference type="PROSITE" id="PS00083"/>
    </source>
</evidence>
<dbReference type="GO" id="GO:0009712">
    <property type="term" value="P:catechol-containing compound metabolic process"/>
    <property type="evidence" value="ECO:0007669"/>
    <property type="project" value="InterPro"/>
</dbReference>
<keyword evidence="6" id="KW-0408">Iron</keyword>
<evidence type="ECO:0000256" key="2">
    <source>
        <dbReference type="ARBA" id="ARBA00007825"/>
    </source>
</evidence>
<dbReference type="GO" id="GO:0018576">
    <property type="term" value="F:catechol 1,2-dioxygenase activity"/>
    <property type="evidence" value="ECO:0007669"/>
    <property type="project" value="InterPro"/>
</dbReference>
<evidence type="ECO:0000313" key="9">
    <source>
        <dbReference type="Proteomes" id="UP000266152"/>
    </source>
</evidence>
<reference evidence="8 9" key="1">
    <citation type="journal article" date="2018" name="PLoS Pathog.">
        <title>Evolution of structural diversity of trichothecenes, a family of toxins produced by plant pathogenic and entomopathogenic fungi.</title>
        <authorList>
            <person name="Proctor R.H."/>
            <person name="McCormick S.P."/>
            <person name="Kim H.S."/>
            <person name="Cardoza R.E."/>
            <person name="Stanley A.M."/>
            <person name="Lindo L."/>
            <person name="Kelly A."/>
            <person name="Brown D.W."/>
            <person name="Lee T."/>
            <person name="Vaughan M.M."/>
            <person name="Alexander N.J."/>
            <person name="Busman M."/>
            <person name="Gutierrez S."/>
        </authorList>
    </citation>
    <scope>NUCLEOTIDE SEQUENCE [LARGE SCALE GENOMIC DNA]</scope>
    <source>
        <strain evidence="8 9">NRRL 3299</strain>
    </source>
</reference>
<dbReference type="PROSITE" id="PS00083">
    <property type="entry name" value="INTRADIOL_DIOXYGENAS"/>
    <property type="match status" value="1"/>
</dbReference>
<comment type="similarity">
    <text evidence="2">Belongs to the intradiol ring-cleavage dioxygenase family.</text>
</comment>
<comment type="caution">
    <text evidence="8">The sequence shown here is derived from an EMBL/GenBank/DDBJ whole genome shotgun (WGS) entry which is preliminary data.</text>
</comment>